<dbReference type="AlphaFoldDB" id="A0A9C7G6P4"/>
<protein>
    <recommendedName>
        <fullName evidence="1">NERD domain-containing protein</fullName>
    </recommendedName>
</protein>
<dbReference type="Pfam" id="PF08378">
    <property type="entry name" value="NERD"/>
    <property type="match status" value="1"/>
</dbReference>
<proteinExistence type="predicted"/>
<keyword evidence="3" id="KW-1185">Reference proteome</keyword>
<name>A0A9C7G6P4_9BACI</name>
<reference evidence="2" key="1">
    <citation type="submission" date="2021-10" db="EMBL/GenBank/DDBJ databases">
        <authorList>
            <person name="Criscuolo A."/>
        </authorList>
    </citation>
    <scope>NUCLEOTIDE SEQUENCE</scope>
    <source>
        <strain evidence="2">CIP111885</strain>
    </source>
</reference>
<evidence type="ECO:0000313" key="2">
    <source>
        <dbReference type="EMBL" id="CAG9606749.1"/>
    </source>
</evidence>
<evidence type="ECO:0000259" key="1">
    <source>
        <dbReference type="PROSITE" id="PS50965"/>
    </source>
</evidence>
<gene>
    <name evidence="2" type="ORF">NEOCIP111885_00437</name>
</gene>
<evidence type="ECO:0000313" key="3">
    <source>
        <dbReference type="Proteomes" id="UP000789845"/>
    </source>
</evidence>
<dbReference type="Proteomes" id="UP000789845">
    <property type="component" value="Unassembled WGS sequence"/>
</dbReference>
<comment type="caution">
    <text evidence="2">The sequence shown here is derived from an EMBL/GenBank/DDBJ whole genome shotgun (WGS) entry which is preliminary data.</text>
</comment>
<dbReference type="PROSITE" id="PS50965">
    <property type="entry name" value="NERD"/>
    <property type="match status" value="1"/>
</dbReference>
<dbReference type="EMBL" id="CAKJTG010000002">
    <property type="protein sequence ID" value="CAG9606749.1"/>
    <property type="molecule type" value="Genomic_DNA"/>
</dbReference>
<organism evidence="2 3">
    <name type="scientific">Pseudoneobacillus rhizosphaerae</name>
    <dbReference type="NCBI Taxonomy" id="2880968"/>
    <lineage>
        <taxon>Bacteria</taxon>
        <taxon>Bacillati</taxon>
        <taxon>Bacillota</taxon>
        <taxon>Bacilli</taxon>
        <taxon>Bacillales</taxon>
        <taxon>Bacillaceae</taxon>
        <taxon>Pseudoneobacillus</taxon>
    </lineage>
</organism>
<feature type="domain" description="NERD" evidence="1">
    <location>
        <begin position="41"/>
        <end position="159"/>
    </location>
</feature>
<dbReference type="InterPro" id="IPR011528">
    <property type="entry name" value="NERD"/>
</dbReference>
<sequence length="322" mass="37387">MFLNDRTGPIKIDQVIALLRRIVKFHAKRPLIEQELNRRKAGLWGEREVDKKLKRIDQDKYLIIRDLRLPNGDGTFFQIDALILSTSFILIIESKNITGSLYFDLVNHQFYRLNADGNKESFADPVSQARLHMQQLRQWLLKHKFPTIFIDYLVAITNPNAVFHIIQNGHPVAKKICANAGLTWEIDNLEEQYKKELMTDKELRKIAKALLKAHTPLQPSEVLQQYGISISELLTGVHCPECEFLPLTYQRGKWYCPKCKKSFKDAHFGAVTDHFLLISPKITNVEFRKWVHLENPDMATKKLRELELPSSGSTKDRAYHKI</sequence>
<accession>A0A9C7G6P4</accession>
<dbReference type="RefSeq" id="WP_230495023.1">
    <property type="nucleotide sequence ID" value="NZ_CAKJTG010000002.1"/>
</dbReference>